<reference evidence="4 5" key="1">
    <citation type="submission" date="2024-01" db="EMBL/GenBank/DDBJ databases">
        <title>The genomes of 5 underutilized Papilionoideae crops provide insights into root nodulation and disease resistanc.</title>
        <authorList>
            <person name="Jiang F."/>
        </authorList>
    </citation>
    <scope>NUCLEOTIDE SEQUENCE [LARGE SCALE GENOMIC DNA]</scope>
    <source>
        <strain evidence="4">DUOXIRENSHENG_FW03</strain>
        <tissue evidence="4">Leaves</tissue>
    </source>
</reference>
<evidence type="ECO:0000313" key="5">
    <source>
        <dbReference type="Proteomes" id="UP001386955"/>
    </source>
</evidence>
<organism evidence="4 5">
    <name type="scientific">Psophocarpus tetragonolobus</name>
    <name type="common">Winged bean</name>
    <name type="synonym">Dolichos tetragonolobus</name>
    <dbReference type="NCBI Taxonomy" id="3891"/>
    <lineage>
        <taxon>Eukaryota</taxon>
        <taxon>Viridiplantae</taxon>
        <taxon>Streptophyta</taxon>
        <taxon>Embryophyta</taxon>
        <taxon>Tracheophyta</taxon>
        <taxon>Spermatophyta</taxon>
        <taxon>Magnoliopsida</taxon>
        <taxon>eudicotyledons</taxon>
        <taxon>Gunneridae</taxon>
        <taxon>Pentapetalae</taxon>
        <taxon>rosids</taxon>
        <taxon>fabids</taxon>
        <taxon>Fabales</taxon>
        <taxon>Fabaceae</taxon>
        <taxon>Papilionoideae</taxon>
        <taxon>50 kb inversion clade</taxon>
        <taxon>NPAAA clade</taxon>
        <taxon>indigoferoid/millettioid clade</taxon>
        <taxon>Phaseoleae</taxon>
        <taxon>Psophocarpus</taxon>
    </lineage>
</organism>
<dbReference type="Pfam" id="PF01535">
    <property type="entry name" value="PPR"/>
    <property type="match status" value="1"/>
</dbReference>
<dbReference type="AlphaFoldDB" id="A0AAN9XSC5"/>
<feature type="repeat" description="PPR" evidence="2">
    <location>
        <begin position="435"/>
        <end position="469"/>
    </location>
</feature>
<dbReference type="InterPro" id="IPR011990">
    <property type="entry name" value="TPR-like_helical_dom_sf"/>
</dbReference>
<keyword evidence="1" id="KW-0677">Repeat</keyword>
<dbReference type="PROSITE" id="PS51375">
    <property type="entry name" value="PPR"/>
    <property type="match status" value="5"/>
</dbReference>
<feature type="region of interest" description="Disordered" evidence="3">
    <location>
        <begin position="1"/>
        <end position="23"/>
    </location>
</feature>
<dbReference type="NCBIfam" id="TIGR00756">
    <property type="entry name" value="PPR"/>
    <property type="match status" value="5"/>
</dbReference>
<evidence type="ECO:0000313" key="4">
    <source>
        <dbReference type="EMBL" id="KAK7405774.1"/>
    </source>
</evidence>
<dbReference type="Proteomes" id="UP001386955">
    <property type="component" value="Unassembled WGS sequence"/>
</dbReference>
<accession>A0AAN9XSC5</accession>
<protein>
    <recommendedName>
        <fullName evidence="6">Pentatricopeptide repeat-containing protein</fullName>
    </recommendedName>
</protein>
<keyword evidence="5" id="KW-1185">Reference proteome</keyword>
<dbReference type="Pfam" id="PF12854">
    <property type="entry name" value="PPR_1"/>
    <property type="match status" value="1"/>
</dbReference>
<evidence type="ECO:0000256" key="2">
    <source>
        <dbReference type="PROSITE-ProRule" id="PRU00708"/>
    </source>
</evidence>
<dbReference type="InterPro" id="IPR002885">
    <property type="entry name" value="PPR_rpt"/>
</dbReference>
<feature type="repeat" description="PPR" evidence="2">
    <location>
        <begin position="470"/>
        <end position="504"/>
    </location>
</feature>
<dbReference type="PANTHER" id="PTHR47942:SF14">
    <property type="entry name" value="PENTACOTRIPEPTIDE-REPEAT REGION OF PRORP DOMAIN-CONTAINING PROTEIN"/>
    <property type="match status" value="1"/>
</dbReference>
<dbReference type="InterPro" id="IPR051222">
    <property type="entry name" value="PPR/CCM1_RNA-binding"/>
</dbReference>
<dbReference type="EMBL" id="JAYMYS010000002">
    <property type="protein sequence ID" value="KAK7405774.1"/>
    <property type="molecule type" value="Genomic_DNA"/>
</dbReference>
<evidence type="ECO:0000256" key="1">
    <source>
        <dbReference type="ARBA" id="ARBA00022737"/>
    </source>
</evidence>
<evidence type="ECO:0000256" key="3">
    <source>
        <dbReference type="SAM" id="MobiDB-lite"/>
    </source>
</evidence>
<feature type="repeat" description="PPR" evidence="2">
    <location>
        <begin position="505"/>
        <end position="539"/>
    </location>
</feature>
<name>A0AAN9XSC5_PSOTE</name>
<feature type="repeat" description="PPR" evidence="2">
    <location>
        <begin position="364"/>
        <end position="398"/>
    </location>
</feature>
<feature type="repeat" description="PPR" evidence="2">
    <location>
        <begin position="329"/>
        <end position="363"/>
    </location>
</feature>
<dbReference type="Gene3D" id="1.25.40.10">
    <property type="entry name" value="Tetratricopeptide repeat domain"/>
    <property type="match status" value="3"/>
</dbReference>
<feature type="compositionally biased region" description="Basic and acidic residues" evidence="3">
    <location>
        <begin position="1"/>
        <end position="18"/>
    </location>
</feature>
<dbReference type="Pfam" id="PF13041">
    <property type="entry name" value="PPR_2"/>
    <property type="match status" value="1"/>
</dbReference>
<sequence length="572" mass="64407">MVKERKNVLDDGERDKERWGKKRHKENVPSVLLQCTISMTTKLFLRACHLHTQTASFSKPRPNDTVVTALCNSFREGRNWDSATREFRSLQLNDSSLVERVLLQLTSPNDAKAALGFFHWASKRTNDTFHHTTRSYCIAIHLLLNANLLTDARALLESLARANPKPRAAIDSLSDTCHLSHSPSLAVNLLIQTYAKAKLTDVAFDACRYAEERGSAVSVVTFNAVLHAVQRSDTCGFVWEVYEFMIRRRVYPNSTSLRIMVDAICKRGELGKIVDELDRIMRKRSFRSPVMIVNCGLVLRILERGAGSGSESDVVVLLKRLLQKSLLHEKVVYSLIVNARVVFGDLDSAWGLYREMVERGFEANAFVHTLFIGAFCREGRVGESVELLREMEGMGLEPYGETFEHVVVGCAADSARFEECVSVFERMVRVGYVPGCVVFNKVVERLCERGEVEKANEMLSVLLDKGFLPDDVTYCCLMRGYAEKEEVQEVLKLYYEMEYMSVRPGLSVFATIVRCLCRCGKVEDAERYLGIMKGRMVSPDASVYEALIDGYMKKGGSARAAQLCGKMASLEL</sequence>
<gene>
    <name evidence="4" type="ORF">VNO78_07383</name>
</gene>
<proteinExistence type="predicted"/>
<evidence type="ECO:0008006" key="6">
    <source>
        <dbReference type="Google" id="ProtNLM"/>
    </source>
</evidence>
<dbReference type="PANTHER" id="PTHR47942">
    <property type="entry name" value="TETRATRICOPEPTIDE REPEAT (TPR)-LIKE SUPERFAMILY PROTEIN-RELATED"/>
    <property type="match status" value="1"/>
</dbReference>
<comment type="caution">
    <text evidence="4">The sequence shown here is derived from an EMBL/GenBank/DDBJ whole genome shotgun (WGS) entry which is preliminary data.</text>
</comment>